<evidence type="ECO:0000313" key="31">
    <source>
        <dbReference type="EMBL" id="TRZ22470.1"/>
    </source>
</evidence>
<dbReference type="PANTHER" id="PTHR19961">
    <property type="entry name" value="FIMBRIN/PLASTIN"/>
    <property type="match status" value="1"/>
</dbReference>
<comment type="catalytic activity">
    <reaction evidence="21">
        <text>Release of C-terminal Arg and Lys from a polypeptide.</text>
        <dbReference type="EC" id="3.4.17.20"/>
    </reaction>
</comment>
<evidence type="ECO:0000256" key="1">
    <source>
        <dbReference type="ARBA" id="ARBA00001947"/>
    </source>
</evidence>
<evidence type="ECO:0000256" key="15">
    <source>
        <dbReference type="ARBA" id="ARBA00023084"/>
    </source>
</evidence>
<dbReference type="InterPro" id="IPR000834">
    <property type="entry name" value="Peptidase_M14"/>
</dbReference>
<evidence type="ECO:0000256" key="5">
    <source>
        <dbReference type="ARBA" id="ARBA00022645"/>
    </source>
</evidence>
<keyword evidence="13" id="KW-0106">Calcium</keyword>
<keyword evidence="17" id="KW-1015">Disulfide bond</keyword>
<dbReference type="FunFam" id="3.40.630.10:FF:000084">
    <property type="entry name" value="Carboxypeptidase B2"/>
    <property type="match status" value="1"/>
</dbReference>
<dbReference type="Gene3D" id="3.40.630.10">
    <property type="entry name" value="Zn peptidases"/>
    <property type="match status" value="1"/>
</dbReference>
<keyword evidence="10" id="KW-0677">Repeat</keyword>
<dbReference type="FunFam" id="1.10.238.10:FF:000263">
    <property type="entry name" value="plastin-1 isoform X2"/>
    <property type="match status" value="1"/>
</dbReference>
<dbReference type="PROSITE" id="PS50222">
    <property type="entry name" value="EF_HAND_2"/>
    <property type="match status" value="2"/>
</dbReference>
<evidence type="ECO:0000256" key="21">
    <source>
        <dbReference type="ARBA" id="ARBA00050711"/>
    </source>
</evidence>
<dbReference type="PROSITE" id="PS50021">
    <property type="entry name" value="CH"/>
    <property type="match status" value="4"/>
</dbReference>
<dbReference type="Gene3D" id="1.10.418.10">
    <property type="entry name" value="Calponin-like domain"/>
    <property type="match status" value="4"/>
</dbReference>
<feature type="domain" description="EF-hand" evidence="29">
    <location>
        <begin position="39"/>
        <end position="70"/>
    </location>
</feature>
<dbReference type="CDD" id="cd21327">
    <property type="entry name" value="CH_PLS2_rpt2"/>
    <property type="match status" value="1"/>
</dbReference>
<evidence type="ECO:0000256" key="25">
    <source>
        <dbReference type="ARBA" id="ARBA00075534"/>
    </source>
</evidence>
<comment type="function">
    <text evidence="22">Cleaves C-terminal arginine or lysine residues from biologically active peptides such as kinins or anaphylatoxins in the circulation thereby regulating their activities. Down-regulates fibrinolysis by removing C-terminal lysine residues from fibrin that has already been partially degraded by plasmin.</text>
</comment>
<dbReference type="Pfam" id="PF13499">
    <property type="entry name" value="EF-hand_7"/>
    <property type="match status" value="1"/>
</dbReference>
<keyword evidence="20" id="KW-0280">Fibrinolysis</keyword>
<comment type="cofactor">
    <cofactor evidence="1">
        <name>Zn(2+)</name>
        <dbReference type="ChEBI" id="CHEBI:29105"/>
    </cofactor>
</comment>
<dbReference type="GO" id="GO:0005737">
    <property type="term" value="C:cytoplasm"/>
    <property type="evidence" value="ECO:0007669"/>
    <property type="project" value="UniProtKB-ARBA"/>
</dbReference>
<keyword evidence="4" id="KW-0964">Secreted</keyword>
<keyword evidence="12" id="KW-0862">Zinc</keyword>
<evidence type="ECO:0000256" key="10">
    <source>
        <dbReference type="ARBA" id="ARBA00022737"/>
    </source>
</evidence>
<keyword evidence="18" id="KW-0325">Glycoprotein</keyword>
<dbReference type="InterPro" id="IPR011992">
    <property type="entry name" value="EF-hand-dom_pair"/>
</dbReference>
<keyword evidence="14" id="KW-0482">Metalloprotease</keyword>
<dbReference type="GO" id="GO:0005576">
    <property type="term" value="C:extracellular region"/>
    <property type="evidence" value="ECO:0007669"/>
    <property type="project" value="UniProtKB-SubCell"/>
</dbReference>
<dbReference type="PROSITE" id="PS00020">
    <property type="entry name" value="ACTININ_2"/>
    <property type="match status" value="2"/>
</dbReference>
<dbReference type="CDD" id="cd00051">
    <property type="entry name" value="EFh"/>
    <property type="match status" value="1"/>
</dbReference>
<dbReference type="InterPro" id="IPR036990">
    <property type="entry name" value="M14A-like_propep"/>
</dbReference>
<dbReference type="InterPro" id="IPR036872">
    <property type="entry name" value="CH_dom_sf"/>
</dbReference>
<evidence type="ECO:0000259" key="28">
    <source>
        <dbReference type="PROSITE" id="PS50021"/>
    </source>
</evidence>
<dbReference type="InterPro" id="IPR018247">
    <property type="entry name" value="EF_Hand_1_Ca_BS"/>
</dbReference>
<dbReference type="GO" id="GO:0005884">
    <property type="term" value="C:actin filament"/>
    <property type="evidence" value="ECO:0007669"/>
    <property type="project" value="TreeGrafter"/>
</dbReference>
<dbReference type="GO" id="GO:0004181">
    <property type="term" value="F:metallocarboxypeptidase activity"/>
    <property type="evidence" value="ECO:0007669"/>
    <property type="project" value="InterPro"/>
</dbReference>
<keyword evidence="15" id="KW-0094">Blood coagulation</keyword>
<dbReference type="PANTHER" id="PTHR19961:SF35">
    <property type="entry name" value="PLASTIN-2"/>
    <property type="match status" value="1"/>
</dbReference>
<dbReference type="GO" id="GO:0007596">
    <property type="term" value="P:blood coagulation"/>
    <property type="evidence" value="ECO:0007669"/>
    <property type="project" value="UniProtKB-KW"/>
</dbReference>
<evidence type="ECO:0000256" key="13">
    <source>
        <dbReference type="ARBA" id="ARBA00022837"/>
    </source>
</evidence>
<evidence type="ECO:0000256" key="20">
    <source>
        <dbReference type="ARBA" id="ARBA00023281"/>
    </source>
</evidence>
<dbReference type="Pfam" id="PF00307">
    <property type="entry name" value="CH"/>
    <property type="match status" value="4"/>
</dbReference>
<feature type="domain" description="Calponin-homology (CH)" evidence="28">
    <location>
        <begin position="380"/>
        <end position="489"/>
    </location>
</feature>
<dbReference type="PROSITE" id="PS00133">
    <property type="entry name" value="CARBOXYPEPT_ZN_2"/>
    <property type="match status" value="1"/>
</dbReference>
<evidence type="ECO:0000256" key="14">
    <source>
        <dbReference type="ARBA" id="ARBA00023049"/>
    </source>
</evidence>
<evidence type="ECO:0000256" key="17">
    <source>
        <dbReference type="ARBA" id="ARBA00023157"/>
    </source>
</evidence>
<evidence type="ECO:0000256" key="12">
    <source>
        <dbReference type="ARBA" id="ARBA00022833"/>
    </source>
</evidence>
<dbReference type="InterPro" id="IPR057247">
    <property type="entry name" value="CARBOXYPEPT_ZN_2"/>
</dbReference>
<dbReference type="EC" id="3.4.17.20" evidence="23"/>
<keyword evidence="5" id="KW-0121">Carboxypeptidase</keyword>
<dbReference type="InterPro" id="IPR002048">
    <property type="entry name" value="EF_hand_dom"/>
</dbReference>
<evidence type="ECO:0000256" key="23">
    <source>
        <dbReference type="ARBA" id="ARBA00066563"/>
    </source>
</evidence>
<keyword evidence="16" id="KW-0865">Zymogen</keyword>
<dbReference type="InterPro" id="IPR003146">
    <property type="entry name" value="M14A_act_pep"/>
</dbReference>
<dbReference type="SMART" id="SM00054">
    <property type="entry name" value="EFh"/>
    <property type="match status" value="2"/>
</dbReference>
<name>A0A8K1GNR7_9PASS</name>
<dbReference type="InterPro" id="IPR001589">
    <property type="entry name" value="Actinin_actin-bd_CS"/>
</dbReference>
<dbReference type="GO" id="GO:0051017">
    <property type="term" value="P:actin filament bundle assembly"/>
    <property type="evidence" value="ECO:0007669"/>
    <property type="project" value="InterPro"/>
</dbReference>
<gene>
    <name evidence="31" type="ORF">HGM15179_004677</name>
</gene>
<evidence type="ECO:0000256" key="16">
    <source>
        <dbReference type="ARBA" id="ARBA00023145"/>
    </source>
</evidence>
<keyword evidence="7" id="KW-0356">Hemostasis</keyword>
<keyword evidence="32" id="KW-1185">Reference proteome</keyword>
<dbReference type="Proteomes" id="UP000796761">
    <property type="component" value="Unassembled WGS sequence"/>
</dbReference>
<dbReference type="SUPFAM" id="SSF53187">
    <property type="entry name" value="Zn-dependent exopeptidases"/>
    <property type="match status" value="1"/>
</dbReference>
<dbReference type="CDD" id="cd21292">
    <property type="entry name" value="CH_PLS_rpt1"/>
    <property type="match status" value="1"/>
</dbReference>
<keyword evidence="6" id="KW-0645">Protease</keyword>
<evidence type="ECO:0000256" key="4">
    <source>
        <dbReference type="ARBA" id="ARBA00022525"/>
    </source>
</evidence>
<feature type="domain" description="Peptidase M14" evidence="30">
    <location>
        <begin position="667"/>
        <end position="964"/>
    </location>
</feature>
<evidence type="ECO:0000256" key="18">
    <source>
        <dbReference type="ARBA" id="ARBA00023180"/>
    </source>
</evidence>
<dbReference type="FunFam" id="1.10.418.10:FF:000014">
    <property type="entry name" value="Plastin-3 isoform 1"/>
    <property type="match status" value="1"/>
</dbReference>
<feature type="domain" description="Calponin-homology (CH)" evidence="28">
    <location>
        <begin position="501"/>
        <end position="617"/>
    </location>
</feature>
<dbReference type="InterPro" id="IPR001715">
    <property type="entry name" value="CH_dom"/>
</dbReference>
<dbReference type="PROSITE" id="PS00019">
    <property type="entry name" value="ACTININ_1"/>
    <property type="match status" value="1"/>
</dbReference>
<dbReference type="FunFam" id="1.10.418.10:FF:000012">
    <property type="entry name" value="Plastin-3 isoform 1"/>
    <property type="match status" value="1"/>
</dbReference>
<dbReference type="EMBL" id="SWJQ01000096">
    <property type="protein sequence ID" value="TRZ22470.1"/>
    <property type="molecule type" value="Genomic_DNA"/>
</dbReference>
<dbReference type="GO" id="GO:0051639">
    <property type="term" value="P:actin filament network formation"/>
    <property type="evidence" value="ECO:0007669"/>
    <property type="project" value="TreeGrafter"/>
</dbReference>
<evidence type="ECO:0000313" key="32">
    <source>
        <dbReference type="Proteomes" id="UP000796761"/>
    </source>
</evidence>
<evidence type="ECO:0000256" key="9">
    <source>
        <dbReference type="ARBA" id="ARBA00022729"/>
    </source>
</evidence>
<sequence length="968" mass="109739">MAELREAFSKVDISGNGFIDTNDLTEVLKAANLPLPGYKARELIQSLTATGNGRISFDEFISIFQDLKSDDVAKSFRKQINKKEGICAIGGTSEQSSAGTQHSYSEEEKYAFVNWINKALEKDPDCKHVVPMNPETDDLFQAVGDGIVLCKMINFSVPDTIDERTINKKKLTPFTIQENLNLALNSASAIGCHVVNIGAEDLKEGKPYLVLGLLWQVIKIGLFADIEISRNEALIALLREGESLEDLMKLSPEDLLLRWANYHLENAGCNKVNNFSSDIKDSRAYYHLLNQVAPKGDEEGIPAITIDMSGLREKDDVQRAECMLQQAERLGCRQFVTATDVVRGNPKLNLAFIANLFNKYPALHKPENQDIDWSSIEGETREERTFRNWMNSLGVNPRVNHLYSDLSDALVIFQLYEKIKVPVDWNRVNKPPYPKLGGNMKKLENCNYAVELGKNQAKFSLVGIAGQDLNEGNRTLTLALVWQLMRRYTLNILEDIGGGEKVNDEIIVSWVNETLTAAGKDSTISSFKDSKISTSMPVLDLIDAIQPGSIKYDLLKTENLNDEEKLNNAKDEVLWALPQTDKQVEALQDLLNTNEVILCQPVVVENIKKDKEVHFYVRPSNINSIKARLRQLTIQHKVLMRDIQGIIEKQTANDTVNVRGSSSYYENYHSMKEIYRWMEKIVEDHSDLLQKIYIGSSYEKRPLYVLKISKSKENSKDAIWIDCGIHAREWISPAFCLWFIGNAIHVRERDQIMTTLLEHFDFYIMPVINVDGYEYTWSHPSNRLWRKSRSSHGNSECIGTDMNRNFDAHWCGPGASHSECKETYCGPYPESEPEVKAVARFIRDHKDTIKAYITMHSYSQLVLFPYSYTMKKSKDHEELESLAQKAATAIKRKTRKTYTPGAGAQTIYLAPGGSDDWAYDLGIKYSFTFELRDTGTYGFLLPPREIKPTCLEALSAVKEIALHVLQNL</sequence>
<dbReference type="OrthoDB" id="431378at2759"/>
<feature type="domain" description="EF-hand" evidence="29">
    <location>
        <begin position="1"/>
        <end position="34"/>
    </location>
</feature>
<feature type="domain" description="Calponin-homology (CH)" evidence="28">
    <location>
        <begin position="250"/>
        <end position="361"/>
    </location>
</feature>
<evidence type="ECO:0000259" key="30">
    <source>
        <dbReference type="PROSITE" id="PS52035"/>
    </source>
</evidence>
<comment type="similarity">
    <text evidence="3 27">Belongs to the peptidase M14 family.</text>
</comment>
<keyword evidence="19" id="KW-0009">Actin-binding</keyword>
<dbReference type="Gene3D" id="1.10.238.10">
    <property type="entry name" value="EF-hand"/>
    <property type="match status" value="1"/>
</dbReference>
<keyword evidence="11" id="KW-0378">Hydrolase</keyword>
<evidence type="ECO:0000256" key="7">
    <source>
        <dbReference type="ARBA" id="ARBA00022696"/>
    </source>
</evidence>
<feature type="active site" description="Proton donor/acceptor" evidence="27">
    <location>
        <position position="930"/>
    </location>
</feature>
<dbReference type="SUPFAM" id="SSF47576">
    <property type="entry name" value="Calponin-homology domain, CH-domain"/>
    <property type="match status" value="1"/>
</dbReference>
<dbReference type="SUPFAM" id="SSF54897">
    <property type="entry name" value="Protease propeptides/inhibitors"/>
    <property type="match status" value="1"/>
</dbReference>
<dbReference type="GO" id="GO:0032432">
    <property type="term" value="C:actin filament bundle"/>
    <property type="evidence" value="ECO:0007669"/>
    <property type="project" value="TreeGrafter"/>
</dbReference>
<dbReference type="PROSITE" id="PS52035">
    <property type="entry name" value="PEPTIDASE_M14"/>
    <property type="match status" value="1"/>
</dbReference>
<dbReference type="Pfam" id="PF02244">
    <property type="entry name" value="Propep_M14"/>
    <property type="match status" value="1"/>
</dbReference>
<comment type="subcellular location">
    <subcellularLocation>
        <location evidence="2">Secreted</location>
    </subcellularLocation>
</comment>
<dbReference type="AlphaFoldDB" id="A0A8K1GNR7"/>
<evidence type="ECO:0000256" key="19">
    <source>
        <dbReference type="ARBA" id="ARBA00023203"/>
    </source>
</evidence>
<evidence type="ECO:0000256" key="11">
    <source>
        <dbReference type="ARBA" id="ARBA00022801"/>
    </source>
</evidence>
<keyword evidence="8" id="KW-0479">Metal-binding</keyword>
<evidence type="ECO:0000256" key="6">
    <source>
        <dbReference type="ARBA" id="ARBA00022670"/>
    </source>
</evidence>
<dbReference type="GO" id="GO:0005509">
    <property type="term" value="F:calcium ion binding"/>
    <property type="evidence" value="ECO:0007669"/>
    <property type="project" value="InterPro"/>
</dbReference>
<dbReference type="SMART" id="SM00033">
    <property type="entry name" value="CH"/>
    <property type="match status" value="4"/>
</dbReference>
<evidence type="ECO:0000256" key="26">
    <source>
        <dbReference type="ARBA" id="ARBA00078332"/>
    </source>
</evidence>
<keyword evidence="9" id="KW-0732">Signal</keyword>
<evidence type="ECO:0000256" key="27">
    <source>
        <dbReference type="PROSITE-ProRule" id="PRU01379"/>
    </source>
</evidence>
<dbReference type="FunFam" id="1.10.418.10:FF:000025">
    <property type="entry name" value="Plastin-3 isoform 1"/>
    <property type="match status" value="1"/>
</dbReference>
<dbReference type="Gene3D" id="3.30.70.340">
    <property type="entry name" value="Metallocarboxypeptidase-like"/>
    <property type="match status" value="1"/>
</dbReference>
<comment type="caution">
    <text evidence="31">The sequence shown here is derived from an EMBL/GenBank/DDBJ whole genome shotgun (WGS) entry which is preliminary data.</text>
</comment>
<dbReference type="GO" id="GO:0006508">
    <property type="term" value="P:proteolysis"/>
    <property type="evidence" value="ECO:0007669"/>
    <property type="project" value="UniProtKB-KW"/>
</dbReference>
<evidence type="ECO:0000256" key="3">
    <source>
        <dbReference type="ARBA" id="ARBA00005988"/>
    </source>
</evidence>
<evidence type="ECO:0000256" key="8">
    <source>
        <dbReference type="ARBA" id="ARBA00022723"/>
    </source>
</evidence>
<evidence type="ECO:0000259" key="29">
    <source>
        <dbReference type="PROSITE" id="PS50222"/>
    </source>
</evidence>
<organism evidence="31 32">
    <name type="scientific">Zosterops borbonicus</name>
    <dbReference type="NCBI Taxonomy" id="364589"/>
    <lineage>
        <taxon>Eukaryota</taxon>
        <taxon>Metazoa</taxon>
        <taxon>Chordata</taxon>
        <taxon>Craniata</taxon>
        <taxon>Vertebrata</taxon>
        <taxon>Euteleostomi</taxon>
        <taxon>Archelosauria</taxon>
        <taxon>Archosauria</taxon>
        <taxon>Dinosauria</taxon>
        <taxon>Saurischia</taxon>
        <taxon>Theropoda</taxon>
        <taxon>Coelurosauria</taxon>
        <taxon>Aves</taxon>
        <taxon>Neognathae</taxon>
        <taxon>Neoaves</taxon>
        <taxon>Telluraves</taxon>
        <taxon>Australaves</taxon>
        <taxon>Passeriformes</taxon>
        <taxon>Sylvioidea</taxon>
        <taxon>Zosteropidae</taxon>
        <taxon>Zosterops</taxon>
    </lineage>
</organism>
<dbReference type="PRINTS" id="PR00765">
    <property type="entry name" value="CRBOXYPTASEA"/>
</dbReference>
<dbReference type="InterPro" id="IPR039959">
    <property type="entry name" value="Fimbrin/Plastin"/>
</dbReference>
<accession>A0A8K1GNR7</accession>
<dbReference type="SUPFAM" id="SSF47473">
    <property type="entry name" value="EF-hand"/>
    <property type="match status" value="1"/>
</dbReference>
<evidence type="ECO:0000256" key="22">
    <source>
        <dbReference type="ARBA" id="ARBA00053927"/>
    </source>
</evidence>
<protein>
    <recommendedName>
        <fullName evidence="24">Carboxypeptidase B2</fullName>
        <ecNumber evidence="23">3.4.17.20</ecNumber>
    </recommendedName>
    <alternativeName>
        <fullName evidence="26">Carboxypeptidase U</fullName>
    </alternativeName>
    <alternativeName>
        <fullName evidence="25">Thrombin-activable fibrinolysis inhibitor</fullName>
    </alternativeName>
</protein>
<dbReference type="PROSITE" id="PS00018">
    <property type="entry name" value="EF_HAND_1"/>
    <property type="match status" value="1"/>
</dbReference>
<dbReference type="Pfam" id="PF00246">
    <property type="entry name" value="Peptidase_M14"/>
    <property type="match status" value="1"/>
</dbReference>
<dbReference type="CDD" id="cd06246">
    <property type="entry name" value="M14_CPB2"/>
    <property type="match status" value="1"/>
</dbReference>
<reference evidence="31" key="1">
    <citation type="submission" date="2019-04" db="EMBL/GenBank/DDBJ databases">
        <title>Genome assembly of Zosterops borbonicus 15179.</title>
        <authorList>
            <person name="Leroy T."/>
            <person name="Anselmetti Y."/>
            <person name="Tilak M.-K."/>
            <person name="Nabholz B."/>
        </authorList>
    </citation>
    <scope>NUCLEOTIDE SEQUENCE</scope>
    <source>
        <strain evidence="31">HGM_15179</strain>
        <tissue evidence="31">Muscle</tissue>
    </source>
</reference>
<feature type="domain" description="Calponin-homology (CH)" evidence="28">
    <location>
        <begin position="106"/>
        <end position="222"/>
    </location>
</feature>
<dbReference type="GO" id="GO:0008270">
    <property type="term" value="F:zinc ion binding"/>
    <property type="evidence" value="ECO:0007669"/>
    <property type="project" value="InterPro"/>
</dbReference>
<evidence type="ECO:0000256" key="2">
    <source>
        <dbReference type="ARBA" id="ARBA00004613"/>
    </source>
</evidence>
<dbReference type="SMART" id="SM00631">
    <property type="entry name" value="Zn_pept"/>
    <property type="match status" value="1"/>
</dbReference>
<dbReference type="FunFam" id="3.30.70.340:FF:000003">
    <property type="entry name" value="Carboxypeptidase B2"/>
    <property type="match status" value="1"/>
</dbReference>
<dbReference type="GO" id="GO:0051015">
    <property type="term" value="F:actin filament binding"/>
    <property type="evidence" value="ECO:0007669"/>
    <property type="project" value="InterPro"/>
</dbReference>
<proteinExistence type="inferred from homology"/>
<evidence type="ECO:0000256" key="24">
    <source>
        <dbReference type="ARBA" id="ARBA00070087"/>
    </source>
</evidence>
<dbReference type="GO" id="GO:0042730">
    <property type="term" value="P:fibrinolysis"/>
    <property type="evidence" value="ECO:0007669"/>
    <property type="project" value="UniProtKB-KW"/>
</dbReference>
<dbReference type="InterPro" id="IPR033849">
    <property type="entry name" value="CPB2"/>
</dbReference>